<organism evidence="1 2">
    <name type="scientific">Vespula pensylvanica</name>
    <name type="common">Western yellow jacket</name>
    <name type="synonym">Wasp</name>
    <dbReference type="NCBI Taxonomy" id="30213"/>
    <lineage>
        <taxon>Eukaryota</taxon>
        <taxon>Metazoa</taxon>
        <taxon>Ecdysozoa</taxon>
        <taxon>Arthropoda</taxon>
        <taxon>Hexapoda</taxon>
        <taxon>Insecta</taxon>
        <taxon>Pterygota</taxon>
        <taxon>Neoptera</taxon>
        <taxon>Endopterygota</taxon>
        <taxon>Hymenoptera</taxon>
        <taxon>Apocrita</taxon>
        <taxon>Aculeata</taxon>
        <taxon>Vespoidea</taxon>
        <taxon>Vespidae</taxon>
        <taxon>Vespinae</taxon>
        <taxon>Vespula</taxon>
    </lineage>
</organism>
<dbReference type="AlphaFoldDB" id="A0A834NPX7"/>
<evidence type="ECO:0000313" key="1">
    <source>
        <dbReference type="EMBL" id="KAF7415398.1"/>
    </source>
</evidence>
<evidence type="ECO:0000313" key="2">
    <source>
        <dbReference type="Proteomes" id="UP000600918"/>
    </source>
</evidence>
<name>A0A834NPX7_VESPE</name>
<protein>
    <submittedName>
        <fullName evidence="1">Uncharacterized protein</fullName>
    </submittedName>
</protein>
<dbReference type="EMBL" id="JACSDY010000011">
    <property type="protein sequence ID" value="KAF7415398.1"/>
    <property type="molecule type" value="Genomic_DNA"/>
</dbReference>
<proteinExistence type="predicted"/>
<sequence>MIFRDQTVPIPILVRVILGIQSRGYPIREELRAWGCLRIHGSVPYRECCDGVGGSGGGRSFGADNVKWKPELNQPSIVTLTSHMEMLNRRLDLG</sequence>
<gene>
    <name evidence="1" type="ORF">H0235_011990</name>
</gene>
<comment type="caution">
    <text evidence="1">The sequence shown here is derived from an EMBL/GenBank/DDBJ whole genome shotgun (WGS) entry which is preliminary data.</text>
</comment>
<reference evidence="1" key="1">
    <citation type="journal article" date="2020" name="G3 (Bethesda)">
        <title>High-Quality Assemblies for Three Invasive Social Wasps from the &lt;i&gt;Vespula&lt;/i&gt; Genus.</title>
        <authorList>
            <person name="Harrop T.W.R."/>
            <person name="Guhlin J."/>
            <person name="McLaughlin G.M."/>
            <person name="Permina E."/>
            <person name="Stockwell P."/>
            <person name="Gilligan J."/>
            <person name="Le Lec M.F."/>
            <person name="Gruber M.A.M."/>
            <person name="Quinn O."/>
            <person name="Lovegrove M."/>
            <person name="Duncan E.J."/>
            <person name="Remnant E.J."/>
            <person name="Van Eeckhoven J."/>
            <person name="Graham B."/>
            <person name="Knapp R.A."/>
            <person name="Langford K.W."/>
            <person name="Kronenberg Z."/>
            <person name="Press M.O."/>
            <person name="Eacker S.M."/>
            <person name="Wilson-Rankin E.E."/>
            <person name="Purcell J."/>
            <person name="Lester P.J."/>
            <person name="Dearden P.K."/>
        </authorList>
    </citation>
    <scope>NUCLEOTIDE SEQUENCE</scope>
    <source>
        <strain evidence="1">Volc-1</strain>
    </source>
</reference>
<accession>A0A834NPX7</accession>
<dbReference type="Proteomes" id="UP000600918">
    <property type="component" value="Unassembled WGS sequence"/>
</dbReference>
<keyword evidence="2" id="KW-1185">Reference proteome</keyword>